<gene>
    <name evidence="1" type="ORF">LWI28_012834</name>
</gene>
<name>A0AAD5J586_ACENE</name>
<protein>
    <submittedName>
        <fullName evidence="1">Uncharacterized protein</fullName>
    </submittedName>
</protein>
<accession>A0AAD5J586</accession>
<dbReference type="AlphaFoldDB" id="A0AAD5J586"/>
<reference evidence="1" key="1">
    <citation type="journal article" date="2022" name="Plant J.">
        <title>Strategies of tolerance reflected in two North American maple genomes.</title>
        <authorList>
            <person name="McEvoy S.L."/>
            <person name="Sezen U.U."/>
            <person name="Trouern-Trend A."/>
            <person name="McMahon S.M."/>
            <person name="Schaberg P.G."/>
            <person name="Yang J."/>
            <person name="Wegrzyn J.L."/>
            <person name="Swenson N.G."/>
        </authorList>
    </citation>
    <scope>NUCLEOTIDE SEQUENCE</scope>
    <source>
        <strain evidence="1">91603</strain>
    </source>
</reference>
<proteinExistence type="predicted"/>
<dbReference type="EMBL" id="JAJSOW010000100">
    <property type="protein sequence ID" value="KAI9185994.1"/>
    <property type="molecule type" value="Genomic_DNA"/>
</dbReference>
<sequence>MPERFLILERSFWLSGVLFGMQTFLLEGRRSNPFPLINPQEKFKQMMNYWLESNVCWRQQMNYNIFLCHKVVKLIRRYLEDVHGFVEEHYSMLCLKVHNYLSKC</sequence>
<evidence type="ECO:0000313" key="2">
    <source>
        <dbReference type="Proteomes" id="UP001064489"/>
    </source>
</evidence>
<keyword evidence="2" id="KW-1185">Reference proteome</keyword>
<organism evidence="1 2">
    <name type="scientific">Acer negundo</name>
    <name type="common">Box elder</name>
    <dbReference type="NCBI Taxonomy" id="4023"/>
    <lineage>
        <taxon>Eukaryota</taxon>
        <taxon>Viridiplantae</taxon>
        <taxon>Streptophyta</taxon>
        <taxon>Embryophyta</taxon>
        <taxon>Tracheophyta</taxon>
        <taxon>Spermatophyta</taxon>
        <taxon>Magnoliopsida</taxon>
        <taxon>eudicotyledons</taxon>
        <taxon>Gunneridae</taxon>
        <taxon>Pentapetalae</taxon>
        <taxon>rosids</taxon>
        <taxon>malvids</taxon>
        <taxon>Sapindales</taxon>
        <taxon>Sapindaceae</taxon>
        <taxon>Hippocastanoideae</taxon>
        <taxon>Acereae</taxon>
        <taxon>Acer</taxon>
    </lineage>
</organism>
<dbReference type="Proteomes" id="UP001064489">
    <property type="component" value="Chromosome 3"/>
</dbReference>
<comment type="caution">
    <text evidence="1">The sequence shown here is derived from an EMBL/GenBank/DDBJ whole genome shotgun (WGS) entry which is preliminary data.</text>
</comment>
<evidence type="ECO:0000313" key="1">
    <source>
        <dbReference type="EMBL" id="KAI9185994.1"/>
    </source>
</evidence>
<reference evidence="1" key="2">
    <citation type="submission" date="2023-02" db="EMBL/GenBank/DDBJ databases">
        <authorList>
            <person name="Swenson N.G."/>
            <person name="Wegrzyn J.L."/>
            <person name="Mcevoy S.L."/>
        </authorList>
    </citation>
    <scope>NUCLEOTIDE SEQUENCE</scope>
    <source>
        <strain evidence="1">91603</strain>
        <tissue evidence="1">Leaf</tissue>
    </source>
</reference>